<feature type="transmembrane region" description="Helical" evidence="1">
    <location>
        <begin position="159"/>
        <end position="180"/>
    </location>
</feature>
<keyword evidence="3" id="KW-0012">Acyltransferase</keyword>
<dbReference type="GO" id="GO:0016746">
    <property type="term" value="F:acyltransferase activity"/>
    <property type="evidence" value="ECO:0007669"/>
    <property type="project" value="UniProtKB-KW"/>
</dbReference>
<dbReference type="PANTHER" id="PTHR23028">
    <property type="entry name" value="ACETYLTRANSFERASE"/>
    <property type="match status" value="1"/>
</dbReference>
<keyword evidence="1" id="KW-0812">Transmembrane</keyword>
<feature type="transmembrane region" description="Helical" evidence="1">
    <location>
        <begin position="21"/>
        <end position="39"/>
    </location>
</feature>
<feature type="transmembrane region" description="Helical" evidence="1">
    <location>
        <begin position="317"/>
        <end position="337"/>
    </location>
</feature>
<dbReference type="Pfam" id="PF01757">
    <property type="entry name" value="Acyl_transf_3"/>
    <property type="match status" value="1"/>
</dbReference>
<keyword evidence="3" id="KW-0808">Transferase</keyword>
<name>A0ABN0B1L3_9ACTN</name>
<evidence type="ECO:0000259" key="2">
    <source>
        <dbReference type="Pfam" id="PF01757"/>
    </source>
</evidence>
<proteinExistence type="predicted"/>
<comment type="caution">
    <text evidence="3">The sequence shown here is derived from an EMBL/GenBank/DDBJ whole genome shotgun (WGS) entry which is preliminary data.</text>
</comment>
<dbReference type="InterPro" id="IPR050879">
    <property type="entry name" value="Acyltransferase_3"/>
</dbReference>
<feature type="transmembrane region" description="Helical" evidence="1">
    <location>
        <begin position="241"/>
        <end position="268"/>
    </location>
</feature>
<dbReference type="InterPro" id="IPR002656">
    <property type="entry name" value="Acyl_transf_3_dom"/>
</dbReference>
<evidence type="ECO:0000313" key="3">
    <source>
        <dbReference type="EMBL" id="EFL44676.1"/>
    </source>
</evidence>
<evidence type="ECO:0000313" key="4">
    <source>
        <dbReference type="Proteomes" id="UP000004431"/>
    </source>
</evidence>
<dbReference type="RefSeq" id="WP_006303547.1">
    <property type="nucleotide sequence ID" value="NZ_AEDQ01000004.1"/>
</dbReference>
<reference evidence="3 4" key="1">
    <citation type="submission" date="2010-08" db="EMBL/GenBank/DDBJ databases">
        <authorList>
            <person name="Durkin A.S."/>
            <person name="Madupu R."/>
            <person name="Torralba M."/>
            <person name="Gillis M."/>
            <person name="Methe B."/>
            <person name="Sutton G."/>
            <person name="Nelson K.E."/>
        </authorList>
    </citation>
    <scope>NUCLEOTIDE SEQUENCE [LARGE SCALE GENOMIC DNA]</scope>
    <source>
        <strain evidence="3 4">PB189-T1-4</strain>
    </source>
</reference>
<keyword evidence="4" id="KW-1185">Reference proteome</keyword>
<feature type="transmembrane region" description="Helical" evidence="1">
    <location>
        <begin position="100"/>
        <end position="124"/>
    </location>
</feature>
<feature type="domain" description="Acyltransferase 3" evidence="2">
    <location>
        <begin position="17"/>
        <end position="335"/>
    </location>
</feature>
<accession>A0ABN0B1L3</accession>
<dbReference type="EMBL" id="AEDQ01000004">
    <property type="protein sequence ID" value="EFL44676.1"/>
    <property type="molecule type" value="Genomic_DNA"/>
</dbReference>
<keyword evidence="1" id="KW-1133">Transmembrane helix</keyword>
<organism evidence="3 4">
    <name type="scientific">Fannyhessea vaginae PB189-T1-4</name>
    <dbReference type="NCBI Taxonomy" id="866774"/>
    <lineage>
        <taxon>Bacteria</taxon>
        <taxon>Bacillati</taxon>
        <taxon>Actinomycetota</taxon>
        <taxon>Coriobacteriia</taxon>
        <taxon>Coriobacteriales</taxon>
        <taxon>Atopobiaceae</taxon>
        <taxon>Fannyhessea</taxon>
    </lineage>
</organism>
<gene>
    <name evidence="3" type="ORF">HMPREF9248_0120</name>
</gene>
<dbReference type="Proteomes" id="UP000004431">
    <property type="component" value="Unassembled WGS sequence"/>
</dbReference>
<feature type="transmembrane region" description="Helical" evidence="1">
    <location>
        <begin position="187"/>
        <end position="205"/>
    </location>
</feature>
<feature type="transmembrane region" description="Helical" evidence="1">
    <location>
        <begin position="59"/>
        <end position="79"/>
    </location>
</feature>
<keyword evidence="1" id="KW-0472">Membrane</keyword>
<protein>
    <submittedName>
        <fullName evidence="3">Acyltransferase</fullName>
    </submittedName>
</protein>
<sequence length="352" mass="39074">MKNTAIPWNTCVSSRHNNLNIIRFIAALAVIFSHSFSVTEGAQSAGTLLDIVTDGRLSPGGVAVAVFFVYSGILIAKSVTTHTQLSSFFKKRVLRIFPELIVCVLGSIALVGACTTTLSAWSYFTNPATWRYMLNICMIPTHALPGTFEQNPYPSVVNASLWTIPAQFMCYVACFVLFKLTRFNKRACGALCVLAVAVACAYLAFAHYTMLSFVRALFEFFIGVMFYVFRDYITLKPQLALTACVAFVLLVACGQDLIAMLVCFPYMIVWLGWGAPFVFDRFCERQDYSYGIFLWGFPMQQLIAHLWPGVAWWQNMLLGWICAGICAYIGVVIIALVKKLGAASQSRCKASK</sequence>
<evidence type="ECO:0000256" key="1">
    <source>
        <dbReference type="SAM" id="Phobius"/>
    </source>
</evidence>